<feature type="domain" description="Resolvase/invertase-type recombinase catalytic" evidence="5">
    <location>
        <begin position="2"/>
        <end position="135"/>
    </location>
</feature>
<keyword evidence="2" id="KW-0229">DNA integration</keyword>
<dbReference type="CDD" id="cd03768">
    <property type="entry name" value="SR_ResInv"/>
    <property type="match status" value="1"/>
</dbReference>
<proteinExistence type="inferred from homology"/>
<evidence type="ECO:0000256" key="1">
    <source>
        <dbReference type="ARBA" id="ARBA00009913"/>
    </source>
</evidence>
<evidence type="ECO:0000313" key="6">
    <source>
        <dbReference type="EMBL" id="MBK1658359.1"/>
    </source>
</evidence>
<dbReference type="SMART" id="SM00857">
    <property type="entry name" value="Resolvase"/>
    <property type="match status" value="1"/>
</dbReference>
<dbReference type="InterPro" id="IPR006119">
    <property type="entry name" value="Resolv_N"/>
</dbReference>
<protein>
    <recommendedName>
        <fullName evidence="5">Resolvase/invertase-type recombinase catalytic domain-containing protein</fullName>
    </recommendedName>
</protein>
<keyword evidence="3" id="KW-0238">DNA-binding</keyword>
<dbReference type="SUPFAM" id="SSF53041">
    <property type="entry name" value="Resolvase-like"/>
    <property type="match status" value="1"/>
</dbReference>
<comment type="caution">
    <text evidence="6">The sequence shown here is derived from an EMBL/GenBank/DDBJ whole genome shotgun (WGS) entry which is preliminary data.</text>
</comment>
<comment type="similarity">
    <text evidence="1">Belongs to the site-specific recombinase resolvase family.</text>
</comment>
<dbReference type="Gene3D" id="1.10.10.60">
    <property type="entry name" value="Homeodomain-like"/>
    <property type="match status" value="1"/>
</dbReference>
<evidence type="ECO:0000256" key="2">
    <source>
        <dbReference type="ARBA" id="ARBA00022908"/>
    </source>
</evidence>
<dbReference type="SUPFAM" id="SSF46689">
    <property type="entry name" value="Homeodomain-like"/>
    <property type="match status" value="1"/>
</dbReference>
<dbReference type="Proteomes" id="UP000697995">
    <property type="component" value="Unassembled WGS sequence"/>
</dbReference>
<name>A0ABS1CVD4_9PROT</name>
<organism evidence="6 7">
    <name type="scientific">Paracraurococcus ruber</name>
    <dbReference type="NCBI Taxonomy" id="77675"/>
    <lineage>
        <taxon>Bacteria</taxon>
        <taxon>Pseudomonadati</taxon>
        <taxon>Pseudomonadota</taxon>
        <taxon>Alphaproteobacteria</taxon>
        <taxon>Acetobacterales</taxon>
        <taxon>Roseomonadaceae</taxon>
        <taxon>Paracraurococcus</taxon>
    </lineage>
</organism>
<sequence length="328" mass="34913">MAAIGYAWVSPADQDLALRMDALHIAGCAKVFEDRASGARADRAGLQATLDYAREGDVLVTWTLDRLGGSLPHLIETVAALARRDVGFRALAEAIDTTVPGGRLVFRLFAALGQFGRDLIRERTRAGLAAVATRGRTGGRKPVITGETLRRARALVAKGLSVRDAAARLKIGRAALYEALRTAGAGQEAFAPAAFPWNARTPAPSAWDCKDRGTRRRAGQCPLGVRPGRCSLTPVAGVGRFMIGGRADGHPATLRLELRDEARGLRVAGRIAGSPGAGRLVRDHLGQAHALADRIGPRRCCGRGVGFVVVHGGRIPRRIRLCHQTQVT</sequence>
<gene>
    <name evidence="6" type="ORF">CKO45_08960</name>
</gene>
<dbReference type="PANTHER" id="PTHR30461">
    <property type="entry name" value="DNA-INVERTASE FROM LAMBDOID PROPHAGE"/>
    <property type="match status" value="1"/>
</dbReference>
<evidence type="ECO:0000259" key="5">
    <source>
        <dbReference type="PROSITE" id="PS51736"/>
    </source>
</evidence>
<reference evidence="6 7" key="1">
    <citation type="journal article" date="2020" name="Microorganisms">
        <title>Osmotic Adaptation and Compatible Solute Biosynthesis of Phototrophic Bacteria as Revealed from Genome Analyses.</title>
        <authorList>
            <person name="Imhoff J.F."/>
            <person name="Rahn T."/>
            <person name="Kunzel S."/>
            <person name="Keller A."/>
            <person name="Neulinger S.C."/>
        </authorList>
    </citation>
    <scope>NUCLEOTIDE SEQUENCE [LARGE SCALE GENOMIC DNA]</scope>
    <source>
        <strain evidence="6 7">DSM 15382</strain>
    </source>
</reference>
<dbReference type="EMBL" id="NRSG01000048">
    <property type="protein sequence ID" value="MBK1658359.1"/>
    <property type="molecule type" value="Genomic_DNA"/>
</dbReference>
<evidence type="ECO:0000256" key="4">
    <source>
        <dbReference type="ARBA" id="ARBA00023172"/>
    </source>
</evidence>
<keyword evidence="7" id="KW-1185">Reference proteome</keyword>
<dbReference type="InterPro" id="IPR006118">
    <property type="entry name" value="Recombinase_CS"/>
</dbReference>
<evidence type="ECO:0000313" key="7">
    <source>
        <dbReference type="Proteomes" id="UP000697995"/>
    </source>
</evidence>
<dbReference type="Pfam" id="PF00239">
    <property type="entry name" value="Resolvase"/>
    <property type="match status" value="1"/>
</dbReference>
<dbReference type="PROSITE" id="PS00398">
    <property type="entry name" value="RECOMBINASES_2"/>
    <property type="match status" value="1"/>
</dbReference>
<dbReference type="Gene3D" id="3.40.50.1390">
    <property type="entry name" value="Resolvase, N-terminal catalytic domain"/>
    <property type="match status" value="1"/>
</dbReference>
<dbReference type="InterPro" id="IPR050639">
    <property type="entry name" value="SSR_resolvase"/>
</dbReference>
<accession>A0ABS1CVD4</accession>
<dbReference type="PANTHER" id="PTHR30461:SF2">
    <property type="entry name" value="SERINE RECOMBINASE PINE-RELATED"/>
    <property type="match status" value="1"/>
</dbReference>
<dbReference type="PROSITE" id="PS51736">
    <property type="entry name" value="RECOMBINASES_3"/>
    <property type="match status" value="1"/>
</dbReference>
<evidence type="ECO:0000256" key="3">
    <source>
        <dbReference type="ARBA" id="ARBA00023125"/>
    </source>
</evidence>
<keyword evidence="4" id="KW-0233">DNA recombination</keyword>
<dbReference type="InterPro" id="IPR036162">
    <property type="entry name" value="Resolvase-like_N_sf"/>
</dbReference>
<dbReference type="InterPro" id="IPR009057">
    <property type="entry name" value="Homeodomain-like_sf"/>
</dbReference>